<feature type="transmembrane region" description="Helical" evidence="6">
    <location>
        <begin position="498"/>
        <end position="517"/>
    </location>
</feature>
<evidence type="ECO:0000256" key="6">
    <source>
        <dbReference type="SAM" id="Phobius"/>
    </source>
</evidence>
<keyword evidence="2" id="KW-0813">Transport</keyword>
<feature type="transmembrane region" description="Helical" evidence="6">
    <location>
        <begin position="447"/>
        <end position="466"/>
    </location>
</feature>
<keyword evidence="3 6" id="KW-0812">Transmembrane</keyword>
<feature type="transmembrane region" description="Helical" evidence="6">
    <location>
        <begin position="12"/>
        <end position="29"/>
    </location>
</feature>
<dbReference type="PROSITE" id="PS50267">
    <property type="entry name" value="NA_NEUROTRAN_SYMP_3"/>
    <property type="match status" value="1"/>
</dbReference>
<reference evidence="7" key="1">
    <citation type="submission" date="2021-08" db="EMBL/GenBank/DDBJ databases">
        <title>Genome of a novel bacterium of the phylum Verrucomicrobia, Oleiharenicola sp. KSB-15.</title>
        <authorList>
            <person name="Chung J.-H."/>
            <person name="Ahn J.-H."/>
            <person name="Yoon Y."/>
            <person name="Kim D.-Y."/>
            <person name="An S.-H."/>
            <person name="Park I."/>
            <person name="Yeon J."/>
        </authorList>
    </citation>
    <scope>NUCLEOTIDE SEQUENCE</scope>
    <source>
        <strain evidence="7">KSB-15</strain>
    </source>
</reference>
<feature type="transmembrane region" description="Helical" evidence="6">
    <location>
        <begin position="158"/>
        <end position="177"/>
    </location>
</feature>
<feature type="transmembrane region" description="Helical" evidence="6">
    <location>
        <begin position="240"/>
        <end position="265"/>
    </location>
</feature>
<organism evidence="7 8">
    <name type="scientific">Horticoccus luteus</name>
    <dbReference type="NCBI Taxonomy" id="2862869"/>
    <lineage>
        <taxon>Bacteria</taxon>
        <taxon>Pseudomonadati</taxon>
        <taxon>Verrucomicrobiota</taxon>
        <taxon>Opitutia</taxon>
        <taxon>Opitutales</taxon>
        <taxon>Opitutaceae</taxon>
        <taxon>Horticoccus</taxon>
    </lineage>
</organism>
<dbReference type="InterPro" id="IPR037272">
    <property type="entry name" value="SNS_sf"/>
</dbReference>
<dbReference type="PANTHER" id="PTHR42948">
    <property type="entry name" value="TRANSPORTER"/>
    <property type="match status" value="1"/>
</dbReference>
<dbReference type="GO" id="GO:0016020">
    <property type="term" value="C:membrane"/>
    <property type="evidence" value="ECO:0007669"/>
    <property type="project" value="UniProtKB-SubCell"/>
</dbReference>
<name>A0A8F9XIJ1_9BACT</name>
<dbReference type="EMBL" id="CP080507">
    <property type="protein sequence ID" value="QYM80455.1"/>
    <property type="molecule type" value="Genomic_DNA"/>
</dbReference>
<feature type="transmembrane region" description="Helical" evidence="6">
    <location>
        <begin position="300"/>
        <end position="321"/>
    </location>
</feature>
<evidence type="ECO:0000256" key="4">
    <source>
        <dbReference type="ARBA" id="ARBA00022989"/>
    </source>
</evidence>
<dbReference type="AlphaFoldDB" id="A0A8F9XIJ1"/>
<dbReference type="RefSeq" id="WP_220165669.1">
    <property type="nucleotide sequence ID" value="NZ_CP080507.1"/>
</dbReference>
<dbReference type="SUPFAM" id="SSF161070">
    <property type="entry name" value="SNF-like"/>
    <property type="match status" value="1"/>
</dbReference>
<evidence type="ECO:0000313" key="8">
    <source>
        <dbReference type="Proteomes" id="UP000825051"/>
    </source>
</evidence>
<accession>A0A8F9XIJ1</accession>
<dbReference type="KEGG" id="ole:K0B96_07570"/>
<proteinExistence type="predicted"/>
<feature type="transmembrane region" description="Helical" evidence="6">
    <location>
        <begin position="333"/>
        <end position="361"/>
    </location>
</feature>
<feature type="transmembrane region" description="Helical" evidence="6">
    <location>
        <begin position="89"/>
        <end position="110"/>
    </location>
</feature>
<evidence type="ECO:0000313" key="7">
    <source>
        <dbReference type="EMBL" id="QYM80455.1"/>
    </source>
</evidence>
<evidence type="ECO:0000256" key="5">
    <source>
        <dbReference type="ARBA" id="ARBA00023136"/>
    </source>
</evidence>
<keyword evidence="4 6" id="KW-1133">Transmembrane helix</keyword>
<feature type="transmembrane region" description="Helical" evidence="6">
    <location>
        <begin position="402"/>
        <end position="426"/>
    </location>
</feature>
<dbReference type="NCBIfam" id="NF037979">
    <property type="entry name" value="Na_transp"/>
    <property type="match status" value="1"/>
</dbReference>
<protein>
    <submittedName>
        <fullName evidence="7">Sodium-dependent transporter</fullName>
    </submittedName>
</protein>
<sequence>MAQQKEAWSSRIGVILAVAGSAVGLGNFLRFPGLAAQYGGGAFMIAYFISLLLIGIPIGWVEWSLGREGGRQGYHSTSGIFHVIVKKPWARYLGVIGFFTPVIIYMYYVYVEAWCLGYAVNALHGGLSIVGKDYGAFFSMFTGAGADGVGIHFGLRDVGIFVLIVYVLNFYFIYRGISKGIEMVCKFAMPALIFIAIIILVRVLTLGTPDPTKPDQSVLNGLGYLWNPGNVAQGLKNPELWLAAAGQIFFSLSVGFGVIITYASYLRGKDDVVLSGLTASAANEFCEVGLGGLITVPAAFMFLGAAGVAGQGTFALGFHVLPEVFARMPGGQLFASIFFVLLFLAAITSSLSMLQPGVAFLEEGLGIGRKASLSILAVVTGIGTLFVWYYSKDLKALDTIDFWVGTLMLFIQASILVFVFAWIIGIDRGWKLLHEGAEMRVPHIYRFILKYVTPSFLLVVFVMWLLKNVAGWNFSFASPVFAPTGYVGDLIGAHPSGVARLTIAFIAAVTVFSLILVHFAGKRWAARDAAEANSPQ</sequence>
<gene>
    <name evidence="7" type="ORF">K0B96_07570</name>
</gene>
<evidence type="ECO:0000256" key="1">
    <source>
        <dbReference type="ARBA" id="ARBA00004141"/>
    </source>
</evidence>
<evidence type="ECO:0000256" key="2">
    <source>
        <dbReference type="ARBA" id="ARBA00022448"/>
    </source>
</evidence>
<comment type="subcellular location">
    <subcellularLocation>
        <location evidence="1">Membrane</location>
        <topology evidence="1">Multi-pass membrane protein</topology>
    </subcellularLocation>
</comment>
<keyword evidence="5 6" id="KW-0472">Membrane</keyword>
<dbReference type="PRINTS" id="PR00176">
    <property type="entry name" value="NANEUSMPORT"/>
</dbReference>
<evidence type="ECO:0000256" key="3">
    <source>
        <dbReference type="ARBA" id="ARBA00022692"/>
    </source>
</evidence>
<dbReference type="InterPro" id="IPR000175">
    <property type="entry name" value="Na/ntran_symport"/>
</dbReference>
<dbReference type="Pfam" id="PF00209">
    <property type="entry name" value="SNF"/>
    <property type="match status" value="2"/>
</dbReference>
<dbReference type="Proteomes" id="UP000825051">
    <property type="component" value="Chromosome"/>
</dbReference>
<feature type="transmembrane region" description="Helical" evidence="6">
    <location>
        <begin position="184"/>
        <end position="204"/>
    </location>
</feature>
<keyword evidence="8" id="KW-1185">Reference proteome</keyword>
<dbReference type="PANTHER" id="PTHR42948:SF1">
    <property type="entry name" value="TRANSPORTER"/>
    <property type="match status" value="1"/>
</dbReference>
<feature type="transmembrane region" description="Helical" evidence="6">
    <location>
        <begin position="373"/>
        <end position="390"/>
    </location>
</feature>
<feature type="transmembrane region" description="Helical" evidence="6">
    <location>
        <begin position="41"/>
        <end position="61"/>
    </location>
</feature>